<gene>
    <name evidence="5" type="ordered locus">Mahau_1843</name>
</gene>
<evidence type="ECO:0000256" key="2">
    <source>
        <dbReference type="ARBA" id="ARBA00023004"/>
    </source>
</evidence>
<feature type="domain" description="4Fe-4S ferredoxin-type" evidence="4">
    <location>
        <begin position="40"/>
        <end position="69"/>
    </location>
</feature>
<evidence type="ECO:0000256" key="3">
    <source>
        <dbReference type="ARBA" id="ARBA00023014"/>
    </source>
</evidence>
<evidence type="ECO:0000256" key="1">
    <source>
        <dbReference type="ARBA" id="ARBA00022723"/>
    </source>
</evidence>
<dbReference type="EC" id="1.2.7.3" evidence="5"/>
<dbReference type="AlphaFoldDB" id="F4A1A1"/>
<dbReference type="PROSITE" id="PS00198">
    <property type="entry name" value="4FE4S_FER_1"/>
    <property type="match status" value="1"/>
</dbReference>
<dbReference type="OrthoDB" id="9803192at2"/>
<dbReference type="Gene3D" id="3.30.70.20">
    <property type="match status" value="1"/>
</dbReference>
<proteinExistence type="predicted"/>
<dbReference type="EMBL" id="CP002360">
    <property type="protein sequence ID" value="AEE97020.1"/>
    <property type="molecule type" value="Genomic_DNA"/>
</dbReference>
<dbReference type="KEGG" id="mas:Mahau_1843"/>
<sequence length="70" mass="7469">MIHIVFFEDICKGCGLCTSVCPEGIVSINKDRINASGYNPAGVTDEAKCTGCAFCARICPDIAIRIEKVS</sequence>
<protein>
    <submittedName>
        <fullName evidence="5">2-oxoglutarate ferredoxin oxidoreductase, delta subunit</fullName>
        <ecNumber evidence="5">1.2.7.3</ecNumber>
    </submittedName>
</protein>
<evidence type="ECO:0000259" key="4">
    <source>
        <dbReference type="PROSITE" id="PS51379"/>
    </source>
</evidence>
<name>F4A1A1_MAHA5</name>
<dbReference type="RefSeq" id="WP_013781448.1">
    <property type="nucleotide sequence ID" value="NC_015520.1"/>
</dbReference>
<dbReference type="PROSITE" id="PS51379">
    <property type="entry name" value="4FE4S_FER_2"/>
    <property type="match status" value="2"/>
</dbReference>
<dbReference type="InterPro" id="IPR017896">
    <property type="entry name" value="4Fe4S_Fe-S-bd"/>
</dbReference>
<organism evidence="5 6">
    <name type="scientific">Mahella australiensis (strain DSM 15567 / CIP 107919 / 50-1 BON)</name>
    <dbReference type="NCBI Taxonomy" id="697281"/>
    <lineage>
        <taxon>Bacteria</taxon>
        <taxon>Bacillati</taxon>
        <taxon>Bacillota</taxon>
        <taxon>Clostridia</taxon>
        <taxon>Thermoanaerobacterales</taxon>
        <taxon>Thermoanaerobacterales Family IV. Incertae Sedis</taxon>
        <taxon>Mahella</taxon>
    </lineage>
</organism>
<dbReference type="GO" id="GO:0047553">
    <property type="term" value="F:2-oxoglutarate synthase activity"/>
    <property type="evidence" value="ECO:0007669"/>
    <property type="project" value="UniProtKB-EC"/>
</dbReference>
<keyword evidence="6" id="KW-1185">Reference proteome</keyword>
<dbReference type="InterPro" id="IPR017900">
    <property type="entry name" value="4Fe4S_Fe_S_CS"/>
</dbReference>
<evidence type="ECO:0000313" key="5">
    <source>
        <dbReference type="EMBL" id="AEE97020.1"/>
    </source>
</evidence>
<dbReference type="SUPFAM" id="SSF54862">
    <property type="entry name" value="4Fe-4S ferredoxins"/>
    <property type="match status" value="1"/>
</dbReference>
<dbReference type="STRING" id="697281.Mahau_1843"/>
<reference evidence="6" key="1">
    <citation type="submission" date="2010-11" db="EMBL/GenBank/DDBJ databases">
        <title>The complete genome of Mahella australiensis DSM 15567.</title>
        <authorList>
            <consortium name="US DOE Joint Genome Institute (JGI-PGF)"/>
            <person name="Lucas S."/>
            <person name="Copeland A."/>
            <person name="Lapidus A."/>
            <person name="Bruce D."/>
            <person name="Goodwin L."/>
            <person name="Pitluck S."/>
            <person name="Kyrpides N."/>
            <person name="Mavromatis K."/>
            <person name="Pagani I."/>
            <person name="Ivanova N."/>
            <person name="Teshima H."/>
            <person name="Brettin T."/>
            <person name="Detter J.C."/>
            <person name="Han C."/>
            <person name="Tapia R."/>
            <person name="Land M."/>
            <person name="Hauser L."/>
            <person name="Markowitz V."/>
            <person name="Cheng J.-F."/>
            <person name="Hugenholtz P."/>
            <person name="Woyke T."/>
            <person name="Wu D."/>
            <person name="Spring S."/>
            <person name="Pukall R."/>
            <person name="Steenblock K."/>
            <person name="Schneider S."/>
            <person name="Klenk H.-P."/>
            <person name="Eisen J.A."/>
        </authorList>
    </citation>
    <scope>NUCLEOTIDE SEQUENCE [LARGE SCALE GENOMIC DNA]</scope>
    <source>
        <strain evidence="6">DSM 15567 / CIP 107919 / 50-1 BON</strain>
    </source>
</reference>
<evidence type="ECO:0000313" key="6">
    <source>
        <dbReference type="Proteomes" id="UP000008457"/>
    </source>
</evidence>
<feature type="domain" description="4Fe-4S ferredoxin-type" evidence="4">
    <location>
        <begin position="2"/>
        <end position="31"/>
    </location>
</feature>
<dbReference type="Pfam" id="PF12838">
    <property type="entry name" value="Fer4_7"/>
    <property type="match status" value="1"/>
</dbReference>
<reference evidence="5 6" key="2">
    <citation type="journal article" date="2011" name="Stand. Genomic Sci.">
        <title>Complete genome sequence of Mahella australiensis type strain (50-1 BON).</title>
        <authorList>
            <person name="Sikorski J."/>
            <person name="Teshima H."/>
            <person name="Nolan M."/>
            <person name="Lucas S."/>
            <person name="Hammon N."/>
            <person name="Deshpande S."/>
            <person name="Cheng J.F."/>
            <person name="Pitluck S."/>
            <person name="Liolios K."/>
            <person name="Pagani I."/>
            <person name="Ivanova N."/>
            <person name="Huntemann M."/>
            <person name="Mavromatis K."/>
            <person name="Ovchinikova G."/>
            <person name="Pati A."/>
            <person name="Tapia R."/>
            <person name="Han C."/>
            <person name="Goodwin L."/>
            <person name="Chen A."/>
            <person name="Palaniappan K."/>
            <person name="Land M."/>
            <person name="Hauser L."/>
            <person name="Ngatchou-Djao O.D."/>
            <person name="Rohde M."/>
            <person name="Pukall R."/>
            <person name="Spring S."/>
            <person name="Abt B."/>
            <person name="Goker M."/>
            <person name="Detter J.C."/>
            <person name="Woyke T."/>
            <person name="Bristow J."/>
            <person name="Markowitz V."/>
            <person name="Hugenholtz P."/>
            <person name="Eisen J.A."/>
            <person name="Kyrpides N.C."/>
            <person name="Klenk H.P."/>
            <person name="Lapidus A."/>
        </authorList>
    </citation>
    <scope>NUCLEOTIDE SEQUENCE [LARGE SCALE GENOMIC DNA]</scope>
    <source>
        <strain evidence="6">DSM 15567 / CIP 107919 / 50-1 BON</strain>
    </source>
</reference>
<keyword evidence="3" id="KW-0411">Iron-sulfur</keyword>
<keyword evidence="1" id="KW-0479">Metal-binding</keyword>
<dbReference type="eggNOG" id="COG1148">
    <property type="taxonomic scope" value="Bacteria"/>
</dbReference>
<accession>F4A1A1</accession>
<dbReference type="Proteomes" id="UP000008457">
    <property type="component" value="Chromosome"/>
</dbReference>
<dbReference type="GO" id="GO:0051536">
    <property type="term" value="F:iron-sulfur cluster binding"/>
    <property type="evidence" value="ECO:0007669"/>
    <property type="project" value="UniProtKB-KW"/>
</dbReference>
<keyword evidence="2" id="KW-0408">Iron</keyword>
<dbReference type="GO" id="GO:0046872">
    <property type="term" value="F:metal ion binding"/>
    <property type="evidence" value="ECO:0007669"/>
    <property type="project" value="UniProtKB-KW"/>
</dbReference>
<dbReference type="PANTHER" id="PTHR43122">
    <property type="entry name" value="FERREDOXIN SUBUNIT OF PYRUVATE:FLAVODOXIN OXIDOREDUCTASE-RELATED"/>
    <property type="match status" value="1"/>
</dbReference>
<keyword evidence="5" id="KW-0560">Oxidoreductase</keyword>
<dbReference type="HOGENOM" id="CLU_139698_5_3_9"/>
<dbReference type="PANTHER" id="PTHR43122:SF1">
    <property type="entry name" value="IRON-SULFUR-BINDING PROTEIN"/>
    <property type="match status" value="1"/>
</dbReference>